<dbReference type="EMBL" id="DXBE01000028">
    <property type="protein sequence ID" value="HIZ68939.1"/>
    <property type="molecule type" value="Genomic_DNA"/>
</dbReference>
<sequence>MTTNRYLYRETAEGFPLYRRVRGEGLAFVRFFRTREEARREVYRLNGWKTRGAPR</sequence>
<gene>
    <name evidence="1" type="ORF">H9966_03505</name>
</gene>
<dbReference type="AlphaFoldDB" id="A0A9D2FX10"/>
<evidence type="ECO:0000313" key="1">
    <source>
        <dbReference type="EMBL" id="HIZ68939.1"/>
    </source>
</evidence>
<reference evidence="1" key="1">
    <citation type="journal article" date="2021" name="PeerJ">
        <title>Extensive microbial diversity within the chicken gut microbiome revealed by metagenomics and culture.</title>
        <authorList>
            <person name="Gilroy R."/>
            <person name="Ravi A."/>
            <person name="Getino M."/>
            <person name="Pursley I."/>
            <person name="Horton D.L."/>
            <person name="Alikhan N.F."/>
            <person name="Baker D."/>
            <person name="Gharbi K."/>
            <person name="Hall N."/>
            <person name="Watson M."/>
            <person name="Adriaenssens E.M."/>
            <person name="Foster-Nyarko E."/>
            <person name="Jarju S."/>
            <person name="Secka A."/>
            <person name="Antonio M."/>
            <person name="Oren A."/>
            <person name="Chaudhuri R.R."/>
            <person name="La Ragione R."/>
            <person name="Hildebrand F."/>
            <person name="Pallen M.J."/>
        </authorList>
    </citation>
    <scope>NUCLEOTIDE SEQUENCE</scope>
    <source>
        <strain evidence="1">ChiHecec3B27-8219</strain>
    </source>
</reference>
<reference evidence="1" key="2">
    <citation type="submission" date="2021-04" db="EMBL/GenBank/DDBJ databases">
        <authorList>
            <person name="Gilroy R."/>
        </authorList>
    </citation>
    <scope>NUCLEOTIDE SEQUENCE</scope>
    <source>
        <strain evidence="1">ChiHecec3B27-8219</strain>
    </source>
</reference>
<accession>A0A9D2FX10</accession>
<organism evidence="1 2">
    <name type="scientific">Candidatus Prevotella avicola</name>
    <dbReference type="NCBI Taxonomy" id="2838738"/>
    <lineage>
        <taxon>Bacteria</taxon>
        <taxon>Pseudomonadati</taxon>
        <taxon>Bacteroidota</taxon>
        <taxon>Bacteroidia</taxon>
        <taxon>Bacteroidales</taxon>
        <taxon>Prevotellaceae</taxon>
        <taxon>Prevotella</taxon>
    </lineage>
</organism>
<evidence type="ECO:0000313" key="2">
    <source>
        <dbReference type="Proteomes" id="UP000824055"/>
    </source>
</evidence>
<protein>
    <submittedName>
        <fullName evidence="1">Uncharacterized protein</fullName>
    </submittedName>
</protein>
<proteinExistence type="predicted"/>
<comment type="caution">
    <text evidence="1">The sequence shown here is derived from an EMBL/GenBank/DDBJ whole genome shotgun (WGS) entry which is preliminary data.</text>
</comment>
<dbReference type="Proteomes" id="UP000824055">
    <property type="component" value="Unassembled WGS sequence"/>
</dbReference>
<name>A0A9D2FX10_9BACT</name>